<protein>
    <submittedName>
        <fullName evidence="1">Uncharacterized protein</fullName>
    </submittedName>
</protein>
<evidence type="ECO:0000313" key="1">
    <source>
        <dbReference type="EMBL" id="SVD07452.1"/>
    </source>
</evidence>
<reference evidence="1" key="1">
    <citation type="submission" date="2018-05" db="EMBL/GenBank/DDBJ databases">
        <authorList>
            <person name="Lanie J.A."/>
            <person name="Ng W.-L."/>
            <person name="Kazmierczak K.M."/>
            <person name="Andrzejewski T.M."/>
            <person name="Davidsen T.M."/>
            <person name="Wayne K.J."/>
            <person name="Tettelin H."/>
            <person name="Glass J.I."/>
            <person name="Rusch D."/>
            <person name="Podicherti R."/>
            <person name="Tsui H.-C.T."/>
            <person name="Winkler M.E."/>
        </authorList>
    </citation>
    <scope>NUCLEOTIDE SEQUENCE</scope>
</reference>
<sequence length="29" mass="3406">FFLMRLIIGSKKSSCFGVKTSNQIFKYFD</sequence>
<dbReference type="EMBL" id="UINC01127983">
    <property type="protein sequence ID" value="SVD07452.1"/>
    <property type="molecule type" value="Genomic_DNA"/>
</dbReference>
<proteinExistence type="predicted"/>
<feature type="non-terminal residue" evidence="1">
    <location>
        <position position="1"/>
    </location>
</feature>
<dbReference type="AlphaFoldDB" id="A0A382SD26"/>
<gene>
    <name evidence="1" type="ORF">METZ01_LOCUS360306</name>
</gene>
<accession>A0A382SD26</accession>
<name>A0A382SD26_9ZZZZ</name>
<organism evidence="1">
    <name type="scientific">marine metagenome</name>
    <dbReference type="NCBI Taxonomy" id="408172"/>
    <lineage>
        <taxon>unclassified sequences</taxon>
        <taxon>metagenomes</taxon>
        <taxon>ecological metagenomes</taxon>
    </lineage>
</organism>